<accession>A0A0V1ITQ2</accession>
<proteinExistence type="predicted"/>
<comment type="caution">
    <text evidence="2">The sequence shown here is derived from an EMBL/GenBank/DDBJ whole genome shotgun (WGS) entry which is preliminary data.</text>
</comment>
<feature type="non-terminal residue" evidence="2">
    <location>
        <position position="62"/>
    </location>
</feature>
<keyword evidence="1" id="KW-0472">Membrane</keyword>
<keyword evidence="1" id="KW-0812">Transmembrane</keyword>
<sequence length="62" mass="7574">MLPCQFLITGRSDYIYFVIILLFVGISFYLWYLNIYTSRFVRLYKFCPFIYNGMPFSWCLCL</sequence>
<protein>
    <recommendedName>
        <fullName evidence="4">ATP synthase F0 subunit 8</fullName>
    </recommendedName>
</protein>
<keyword evidence="1" id="KW-1133">Transmembrane helix</keyword>
<keyword evidence="3" id="KW-1185">Reference proteome</keyword>
<name>A0A0V1ITQ2_TRIPS</name>
<reference evidence="2 3" key="1">
    <citation type="submission" date="2015-01" db="EMBL/GenBank/DDBJ databases">
        <title>Evolution of Trichinella species and genotypes.</title>
        <authorList>
            <person name="Korhonen P.K."/>
            <person name="Edoardo P."/>
            <person name="Giuseppe L.R."/>
            <person name="Gasser R.B."/>
        </authorList>
    </citation>
    <scope>NUCLEOTIDE SEQUENCE [LARGE SCALE GENOMIC DNA]</scope>
    <source>
        <strain evidence="2">ISS588</strain>
    </source>
</reference>
<dbReference type="Proteomes" id="UP000054805">
    <property type="component" value="Unassembled WGS sequence"/>
</dbReference>
<dbReference type="AlphaFoldDB" id="A0A0V1ITQ2"/>
<evidence type="ECO:0000313" key="3">
    <source>
        <dbReference type="Proteomes" id="UP000054805"/>
    </source>
</evidence>
<dbReference type="EMBL" id="JYDS01000090">
    <property type="protein sequence ID" value="KRZ26113.1"/>
    <property type="molecule type" value="Genomic_DNA"/>
</dbReference>
<organism evidence="2 3">
    <name type="scientific">Trichinella pseudospiralis</name>
    <name type="common">Parasitic roundworm</name>
    <dbReference type="NCBI Taxonomy" id="6337"/>
    <lineage>
        <taxon>Eukaryota</taxon>
        <taxon>Metazoa</taxon>
        <taxon>Ecdysozoa</taxon>
        <taxon>Nematoda</taxon>
        <taxon>Enoplea</taxon>
        <taxon>Dorylaimia</taxon>
        <taxon>Trichinellida</taxon>
        <taxon>Trichinellidae</taxon>
        <taxon>Trichinella</taxon>
    </lineage>
</organism>
<gene>
    <name evidence="2" type="ORF">T4B_10752</name>
</gene>
<feature type="transmembrane region" description="Helical" evidence="1">
    <location>
        <begin position="14"/>
        <end position="33"/>
    </location>
</feature>
<evidence type="ECO:0000256" key="1">
    <source>
        <dbReference type="SAM" id="Phobius"/>
    </source>
</evidence>
<evidence type="ECO:0000313" key="2">
    <source>
        <dbReference type="EMBL" id="KRZ26113.1"/>
    </source>
</evidence>
<evidence type="ECO:0008006" key="4">
    <source>
        <dbReference type="Google" id="ProtNLM"/>
    </source>
</evidence>